<protein>
    <recommendedName>
        <fullName evidence="3">TnpV protein</fullName>
    </recommendedName>
</protein>
<evidence type="ECO:0008006" key="3">
    <source>
        <dbReference type="Google" id="ProtNLM"/>
    </source>
</evidence>
<proteinExistence type="predicted"/>
<dbReference type="Proteomes" id="UP000017938">
    <property type="component" value="Unassembled WGS sequence"/>
</dbReference>
<name>R6UP80_9BACT</name>
<comment type="caution">
    <text evidence="1">The sequence shown here is derived from an EMBL/GenBank/DDBJ whole genome shotgun (WGS) entry which is preliminary data.</text>
</comment>
<dbReference type="Pfam" id="PF14198">
    <property type="entry name" value="TnpV"/>
    <property type="match status" value="1"/>
</dbReference>
<evidence type="ECO:0000313" key="1">
    <source>
        <dbReference type="EMBL" id="CDC72587.1"/>
    </source>
</evidence>
<dbReference type="AlphaFoldDB" id="R6UP80"/>
<reference evidence="1" key="1">
    <citation type="submission" date="2012-11" db="EMBL/GenBank/DDBJ databases">
        <title>Dependencies among metagenomic species, viruses, plasmids and units of genetic variation.</title>
        <authorList>
            <person name="Nielsen H.B."/>
            <person name="Almeida M."/>
            <person name="Juncker A.S."/>
            <person name="Rasmussen S."/>
            <person name="Li J."/>
            <person name="Sunagawa S."/>
            <person name="Plichta D."/>
            <person name="Gautier L."/>
            <person name="Le Chatelier E."/>
            <person name="Peletier E."/>
            <person name="Bonde I."/>
            <person name="Nielsen T."/>
            <person name="Manichanh C."/>
            <person name="Arumugam M."/>
            <person name="Batto J."/>
            <person name="Santos M.B.Q.D."/>
            <person name="Blom N."/>
            <person name="Borruel N."/>
            <person name="Burgdorf K.S."/>
            <person name="Boumezbeur F."/>
            <person name="Casellas F."/>
            <person name="Dore J."/>
            <person name="Guarner F."/>
            <person name="Hansen T."/>
            <person name="Hildebrand F."/>
            <person name="Kaas R.S."/>
            <person name="Kennedy S."/>
            <person name="Kristiansen K."/>
            <person name="Kultima J.R."/>
            <person name="Leonard P."/>
            <person name="Levenez F."/>
            <person name="Lund O."/>
            <person name="Moumen B."/>
            <person name="Le Paslier D."/>
            <person name="Pons N."/>
            <person name="Pedersen O."/>
            <person name="Prifti E."/>
            <person name="Qin J."/>
            <person name="Raes J."/>
            <person name="Tap J."/>
            <person name="Tims S."/>
            <person name="Ussery D.W."/>
            <person name="Yamada T."/>
            <person name="MetaHit consortium"/>
            <person name="Renault P."/>
            <person name="Sicheritz-Ponten T."/>
            <person name="Bork P."/>
            <person name="Wang J."/>
            <person name="Brunak S."/>
            <person name="Ehrlich S.D."/>
        </authorList>
    </citation>
    <scope>NUCLEOTIDE SEQUENCE [LARGE SCALE GENOMIC DNA]</scope>
</reference>
<dbReference type="EMBL" id="CBFW010000114">
    <property type="protein sequence ID" value="CDC72587.1"/>
    <property type="molecule type" value="Genomic_DNA"/>
</dbReference>
<gene>
    <name evidence="1" type="ORF">BN580_01037</name>
</gene>
<organism evidence="1 2">
    <name type="scientific">Candidatus Colimorpha enterica</name>
    <dbReference type="NCBI Taxonomy" id="3083063"/>
    <lineage>
        <taxon>Bacteria</taxon>
        <taxon>Pseudomonadati</taxon>
        <taxon>Bacteroidota</taxon>
        <taxon>Bacteroidia</taxon>
        <taxon>Bacteroidales</taxon>
        <taxon>Candidatus Colimorpha</taxon>
    </lineage>
</organism>
<sequence>MYNRFAKMRHRYLREHRNGIYTGMFLDGKLEDHLKEIGEAAEEMFDRLVEQMKKAEGVTEKLKAENQMEWVGRMNSIRSRAEEIVLHDLIYN</sequence>
<evidence type="ECO:0000313" key="2">
    <source>
        <dbReference type="Proteomes" id="UP000017938"/>
    </source>
</evidence>
<accession>R6UP80</accession>
<dbReference type="InterPro" id="IPR026989">
    <property type="entry name" value="TnpV"/>
</dbReference>
<dbReference type="STRING" id="1263015.BN580_01037"/>